<protein>
    <submittedName>
        <fullName evidence="2">Uncharacterized protein</fullName>
    </submittedName>
</protein>
<dbReference type="Proteomes" id="UP000838763">
    <property type="component" value="Unassembled WGS sequence"/>
</dbReference>
<dbReference type="InterPro" id="IPR034660">
    <property type="entry name" value="DinB/YfiT-like"/>
</dbReference>
<reference evidence="2" key="1">
    <citation type="submission" date="2022-11" db="EMBL/GenBank/DDBJ databases">
        <authorList>
            <person name="Scott C."/>
            <person name="Bruce N."/>
        </authorList>
    </citation>
    <scope>NUCLEOTIDE SEQUENCE</scope>
</reference>
<dbReference type="Pfam" id="PF09351">
    <property type="entry name" value="DUF1993"/>
    <property type="match status" value="1"/>
</dbReference>
<feature type="region of interest" description="Disordered" evidence="1">
    <location>
        <begin position="31"/>
        <end position="53"/>
    </location>
</feature>
<keyword evidence="3" id="KW-1185">Reference proteome</keyword>
<comment type="caution">
    <text evidence="2">The sequence shown here is derived from an EMBL/GenBank/DDBJ whole genome shotgun (WGS) entry which is preliminary data.</text>
</comment>
<dbReference type="AlphaFoldDB" id="A0A9P1MBQ7"/>
<feature type="compositionally biased region" description="Low complexity" evidence="1">
    <location>
        <begin position="35"/>
        <end position="53"/>
    </location>
</feature>
<accession>A0A9P1MBQ7</accession>
<dbReference type="InterPro" id="IPR018531">
    <property type="entry name" value="DUF1993"/>
</dbReference>
<dbReference type="PANTHER" id="PTHR36922:SF1">
    <property type="entry name" value="DUF1993 DOMAIN-CONTAINING PROTEIN"/>
    <property type="match status" value="1"/>
</dbReference>
<evidence type="ECO:0000256" key="1">
    <source>
        <dbReference type="SAM" id="MobiDB-lite"/>
    </source>
</evidence>
<proteinExistence type="predicted"/>
<dbReference type="EMBL" id="CALLCH030000012">
    <property type="protein sequence ID" value="CAI4215592.1"/>
    <property type="molecule type" value="Genomic_DNA"/>
</dbReference>
<dbReference type="SUPFAM" id="SSF109854">
    <property type="entry name" value="DinB/YfiT-like putative metalloenzymes"/>
    <property type="match status" value="1"/>
</dbReference>
<name>A0A9P1MBQ7_9PEZI</name>
<sequence>MSYTLADATLPQLKAALNALTGILAKVKTHAEENSISSTTSSAGSSPRTCSPVLPSLHRLRRRRQVRRPLLRRRTPVYSRDDTNSFPAFEALIAQAKAAVEGADAALIAANADTEVPVNLGPDRKVNMAAKGYAEGYTLPNVYFHLMTTYSIARSKGVPLGKMDYLVPFIGKWVGM</sequence>
<evidence type="ECO:0000313" key="2">
    <source>
        <dbReference type="EMBL" id="CAI4215592.1"/>
    </source>
</evidence>
<dbReference type="Gene3D" id="1.20.120.450">
    <property type="entry name" value="dinb family like domain"/>
    <property type="match status" value="1"/>
</dbReference>
<organism evidence="2 3">
    <name type="scientific">Parascedosporium putredinis</name>
    <dbReference type="NCBI Taxonomy" id="1442378"/>
    <lineage>
        <taxon>Eukaryota</taxon>
        <taxon>Fungi</taxon>
        <taxon>Dikarya</taxon>
        <taxon>Ascomycota</taxon>
        <taxon>Pezizomycotina</taxon>
        <taxon>Sordariomycetes</taxon>
        <taxon>Hypocreomycetidae</taxon>
        <taxon>Microascales</taxon>
        <taxon>Microascaceae</taxon>
        <taxon>Parascedosporium</taxon>
    </lineage>
</organism>
<dbReference type="PANTHER" id="PTHR36922">
    <property type="entry name" value="BLL2446 PROTEIN"/>
    <property type="match status" value="1"/>
</dbReference>
<evidence type="ECO:0000313" key="3">
    <source>
        <dbReference type="Proteomes" id="UP000838763"/>
    </source>
</evidence>
<gene>
    <name evidence="2" type="ORF">PPNO1_LOCUS5299</name>
</gene>
<dbReference type="OrthoDB" id="3724345at2759"/>